<protein>
    <recommendedName>
        <fullName evidence="2">Motility protein</fullName>
    </recommendedName>
</protein>
<organism evidence="1">
    <name type="scientific">human gut metagenome</name>
    <dbReference type="NCBI Taxonomy" id="408170"/>
    <lineage>
        <taxon>unclassified sequences</taxon>
        <taxon>metagenomes</taxon>
        <taxon>organismal metagenomes</taxon>
    </lineage>
</organism>
<dbReference type="EMBL" id="AZMM01018499">
    <property type="protein sequence ID" value="ETJ19573.1"/>
    <property type="molecule type" value="Genomic_DNA"/>
</dbReference>
<accession>W1WN62</accession>
<evidence type="ECO:0008006" key="2">
    <source>
        <dbReference type="Google" id="ProtNLM"/>
    </source>
</evidence>
<proteinExistence type="predicted"/>
<comment type="caution">
    <text evidence="1">The sequence shown here is derived from an EMBL/GenBank/DDBJ whole genome shotgun (WGS) entry which is preliminary data.</text>
</comment>
<dbReference type="AlphaFoldDB" id="W1WN62"/>
<name>W1WN62_9ZZZZ</name>
<dbReference type="Pfam" id="PF14070">
    <property type="entry name" value="YjfB_motility"/>
    <property type="match status" value="1"/>
</dbReference>
<evidence type="ECO:0000313" key="1">
    <source>
        <dbReference type="EMBL" id="ETJ19573.1"/>
    </source>
</evidence>
<sequence length="52" mass="5457">MGMSNASLASAVQISVIKLGMNSNEEMASQMNEMLKTVAVETGKGVNLDVKV</sequence>
<reference evidence="1" key="1">
    <citation type="submission" date="2013-12" db="EMBL/GenBank/DDBJ databases">
        <title>A Varibaculum cambriense genome reconstructed from a premature infant gut community with otherwise low bacterial novelty that shifts toward anaerobic metabolism during the third week of life.</title>
        <authorList>
            <person name="Brown C.T."/>
            <person name="Sharon I."/>
            <person name="Thomas B.C."/>
            <person name="Castelle C.J."/>
            <person name="Morowitz M.J."/>
            <person name="Banfield J.F."/>
        </authorList>
    </citation>
    <scope>NUCLEOTIDE SEQUENCE</scope>
</reference>
<gene>
    <name evidence="1" type="ORF">Q604_UNBC18499G0011</name>
</gene>
<dbReference type="InterPro" id="IPR025906">
    <property type="entry name" value="YjfB_motility"/>
</dbReference>